<feature type="transmembrane region" description="Helical" evidence="7">
    <location>
        <begin position="86"/>
        <end position="110"/>
    </location>
</feature>
<organism evidence="8 9">
    <name type="scientific">Thomasclavelia spiroformis</name>
    <dbReference type="NCBI Taxonomy" id="29348"/>
    <lineage>
        <taxon>Bacteria</taxon>
        <taxon>Bacillati</taxon>
        <taxon>Bacillota</taxon>
        <taxon>Erysipelotrichia</taxon>
        <taxon>Erysipelotrichales</taxon>
        <taxon>Coprobacillaceae</taxon>
        <taxon>Thomasclavelia</taxon>
    </lineage>
</organism>
<dbReference type="PROSITE" id="PS01311">
    <property type="entry name" value="LGT"/>
    <property type="match status" value="1"/>
</dbReference>
<feature type="transmembrane region" description="Helical" evidence="7">
    <location>
        <begin position="237"/>
        <end position="256"/>
    </location>
</feature>
<sequence>MTFFPDSKTFLQIGSLSIAWYAILIITGAFIAYKIGQHNFKKMGYNKDILSDYFFGLLIIGIIGARIWYVIFMWDELYASNPIEIIMFRHGGLAIQGGIITGLIFSWWYFKKHNIDFLVAGDAIMPGVLIAQALGRWGNFFNQEAYGSAVSLDFLQSLHLPQFIIDGMYINGTYYHPTFLYESVANVIGFLVIYFVIRKIQTKQGEQFFSYFIWYGIFRFFIEGLRTDSLYFMGLRTAQLVSLVFVVVGIFGYIYCKKYGKLVIKPVDNDI</sequence>
<dbReference type="HAMAP" id="MF_01147">
    <property type="entry name" value="Lgt"/>
    <property type="match status" value="1"/>
</dbReference>
<comment type="caution">
    <text evidence="8">The sequence shown here is derived from an EMBL/GenBank/DDBJ whole genome shotgun (WGS) entry which is preliminary data.</text>
</comment>
<protein>
    <recommendedName>
        <fullName evidence="7">Phosphatidylglycerol--prolipoprotein diacylglyceryl transferase</fullName>
        <ecNumber evidence="7">2.5.1.145</ecNumber>
    </recommendedName>
</protein>
<dbReference type="Pfam" id="PF01790">
    <property type="entry name" value="LGT"/>
    <property type="match status" value="1"/>
</dbReference>
<feature type="transmembrane region" description="Helical" evidence="7">
    <location>
        <begin position="178"/>
        <end position="196"/>
    </location>
</feature>
<evidence type="ECO:0000313" key="9">
    <source>
        <dbReference type="Proteomes" id="UP000196258"/>
    </source>
</evidence>
<dbReference type="NCBIfam" id="TIGR00544">
    <property type="entry name" value="lgt"/>
    <property type="match status" value="1"/>
</dbReference>
<dbReference type="InterPro" id="IPR001640">
    <property type="entry name" value="Lgt"/>
</dbReference>
<feature type="transmembrane region" description="Helical" evidence="7">
    <location>
        <begin position="117"/>
        <end position="135"/>
    </location>
</feature>
<dbReference type="PANTHER" id="PTHR30589">
    <property type="entry name" value="PROLIPOPROTEIN DIACYLGLYCERYL TRANSFERASE"/>
    <property type="match status" value="1"/>
</dbReference>
<comment type="function">
    <text evidence="7">Catalyzes the transfer of the diacylglyceryl group from phosphatidylglycerol to the sulfhydryl group of the N-terminal cysteine of a prolipoprotein, the first step in the formation of mature lipoproteins.</text>
</comment>
<evidence type="ECO:0000256" key="5">
    <source>
        <dbReference type="ARBA" id="ARBA00022989"/>
    </source>
</evidence>
<feature type="transmembrane region" description="Helical" evidence="7">
    <location>
        <begin position="12"/>
        <end position="33"/>
    </location>
</feature>
<keyword evidence="5 7" id="KW-1133">Transmembrane helix</keyword>
<dbReference type="EMBL" id="NFLB01000001">
    <property type="protein sequence ID" value="OUQ06668.1"/>
    <property type="molecule type" value="Genomic_DNA"/>
</dbReference>
<feature type="binding site" evidence="7">
    <location>
        <position position="136"/>
    </location>
    <ligand>
        <name>a 1,2-diacyl-sn-glycero-3-phospho-(1'-sn-glycerol)</name>
        <dbReference type="ChEBI" id="CHEBI:64716"/>
    </ligand>
</feature>
<dbReference type="EC" id="2.5.1.145" evidence="7"/>
<accession>A0A1Y4Q7U8</accession>
<reference evidence="9" key="1">
    <citation type="submission" date="2017-04" db="EMBL/GenBank/DDBJ databases">
        <title>Function of individual gut microbiota members based on whole genome sequencing of pure cultures obtained from chicken caecum.</title>
        <authorList>
            <person name="Medvecky M."/>
            <person name="Cejkova D."/>
            <person name="Polansky O."/>
            <person name="Karasova D."/>
            <person name="Kubasova T."/>
            <person name="Cizek A."/>
            <person name="Rychlik I."/>
        </authorList>
    </citation>
    <scope>NUCLEOTIDE SEQUENCE [LARGE SCALE GENOMIC DNA]</scope>
    <source>
        <strain evidence="9">An149</strain>
    </source>
</reference>
<keyword evidence="4 7" id="KW-0812">Transmembrane</keyword>
<gene>
    <name evidence="7" type="primary">lgt</name>
    <name evidence="8" type="ORF">B5E91_01700</name>
</gene>
<name>A0A1Y4Q7U8_9FIRM</name>
<dbReference type="RefSeq" id="WP_087254250.1">
    <property type="nucleotide sequence ID" value="NZ_CAJKXS010000013.1"/>
</dbReference>
<keyword evidence="6 7" id="KW-0472">Membrane</keyword>
<feature type="transmembrane region" description="Helical" evidence="7">
    <location>
        <begin position="208"/>
        <end position="225"/>
    </location>
</feature>
<dbReference type="PANTHER" id="PTHR30589:SF0">
    <property type="entry name" value="PHOSPHATIDYLGLYCEROL--PROLIPOPROTEIN DIACYLGLYCERYL TRANSFERASE"/>
    <property type="match status" value="1"/>
</dbReference>
<dbReference type="AlphaFoldDB" id="A0A1Y4Q7U8"/>
<dbReference type="UniPathway" id="UPA00664"/>
<evidence type="ECO:0000256" key="6">
    <source>
        <dbReference type="ARBA" id="ARBA00023136"/>
    </source>
</evidence>
<comment type="subcellular location">
    <subcellularLocation>
        <location evidence="7">Cell membrane</location>
        <topology evidence="7">Multi-pass membrane protein</topology>
    </subcellularLocation>
</comment>
<evidence type="ECO:0000313" key="8">
    <source>
        <dbReference type="EMBL" id="OUQ06668.1"/>
    </source>
</evidence>
<evidence type="ECO:0000256" key="4">
    <source>
        <dbReference type="ARBA" id="ARBA00022692"/>
    </source>
</evidence>
<evidence type="ECO:0000256" key="2">
    <source>
        <dbReference type="ARBA" id="ARBA00022475"/>
    </source>
</evidence>
<comment type="pathway">
    <text evidence="7">Protein modification; lipoprotein biosynthesis (diacylglyceryl transfer).</text>
</comment>
<evidence type="ECO:0000256" key="1">
    <source>
        <dbReference type="ARBA" id="ARBA00007150"/>
    </source>
</evidence>
<proteinExistence type="inferred from homology"/>
<feature type="transmembrane region" description="Helical" evidence="7">
    <location>
        <begin position="53"/>
        <end position="74"/>
    </location>
</feature>
<dbReference type="GO" id="GO:0005886">
    <property type="term" value="C:plasma membrane"/>
    <property type="evidence" value="ECO:0007669"/>
    <property type="project" value="UniProtKB-SubCell"/>
</dbReference>
<comment type="catalytic activity">
    <reaction evidence="7">
        <text>L-cysteinyl-[prolipoprotein] + a 1,2-diacyl-sn-glycero-3-phospho-(1'-sn-glycerol) = an S-1,2-diacyl-sn-glyceryl-L-cysteinyl-[prolipoprotein] + sn-glycerol 1-phosphate + H(+)</text>
        <dbReference type="Rhea" id="RHEA:56712"/>
        <dbReference type="Rhea" id="RHEA-COMP:14679"/>
        <dbReference type="Rhea" id="RHEA-COMP:14680"/>
        <dbReference type="ChEBI" id="CHEBI:15378"/>
        <dbReference type="ChEBI" id="CHEBI:29950"/>
        <dbReference type="ChEBI" id="CHEBI:57685"/>
        <dbReference type="ChEBI" id="CHEBI:64716"/>
        <dbReference type="ChEBI" id="CHEBI:140658"/>
        <dbReference type="EC" id="2.5.1.145"/>
    </reaction>
</comment>
<keyword evidence="2 7" id="KW-1003">Cell membrane</keyword>
<keyword evidence="3 7" id="KW-0808">Transferase</keyword>
<keyword evidence="8" id="KW-0449">Lipoprotein</keyword>
<dbReference type="Proteomes" id="UP000196258">
    <property type="component" value="Unassembled WGS sequence"/>
</dbReference>
<dbReference type="GO" id="GO:0042158">
    <property type="term" value="P:lipoprotein biosynthetic process"/>
    <property type="evidence" value="ECO:0007669"/>
    <property type="project" value="UniProtKB-UniRule"/>
</dbReference>
<evidence type="ECO:0000256" key="7">
    <source>
        <dbReference type="HAMAP-Rule" id="MF_01147"/>
    </source>
</evidence>
<comment type="similarity">
    <text evidence="1 7">Belongs to the Lgt family.</text>
</comment>
<dbReference type="GO" id="GO:0008961">
    <property type="term" value="F:phosphatidylglycerol-prolipoprotein diacylglyceryl transferase activity"/>
    <property type="evidence" value="ECO:0007669"/>
    <property type="project" value="UniProtKB-UniRule"/>
</dbReference>
<evidence type="ECO:0000256" key="3">
    <source>
        <dbReference type="ARBA" id="ARBA00022679"/>
    </source>
</evidence>